<dbReference type="InterPro" id="IPR036412">
    <property type="entry name" value="HAD-like_sf"/>
</dbReference>
<evidence type="ECO:0000256" key="10">
    <source>
        <dbReference type="ARBA" id="ARBA00022989"/>
    </source>
</evidence>
<dbReference type="GO" id="GO:0016020">
    <property type="term" value="C:membrane"/>
    <property type="evidence" value="ECO:0007669"/>
    <property type="project" value="UniProtKB-SubCell"/>
</dbReference>
<feature type="transmembrane region" description="Helical" evidence="12">
    <location>
        <begin position="761"/>
        <end position="780"/>
    </location>
</feature>
<dbReference type="FunFam" id="1.20.1110.10:FF:000065">
    <property type="entry name" value="Sarcoplasmic/endoplasmic reticulum calcium ATPase 1"/>
    <property type="match status" value="1"/>
</dbReference>
<feature type="transmembrane region" description="Helical" evidence="12">
    <location>
        <begin position="730"/>
        <end position="749"/>
    </location>
</feature>
<dbReference type="InterPro" id="IPR006068">
    <property type="entry name" value="ATPase_P-typ_cation-transptr_C"/>
</dbReference>
<dbReference type="InterPro" id="IPR044492">
    <property type="entry name" value="P_typ_ATPase_HD_dom"/>
</dbReference>
<keyword evidence="3" id="KW-0813">Transport</keyword>
<keyword evidence="9" id="KW-1278">Translocase</keyword>
<dbReference type="Pfam" id="PF13246">
    <property type="entry name" value="Cation_ATPase"/>
    <property type="match status" value="1"/>
</dbReference>
<evidence type="ECO:0000256" key="5">
    <source>
        <dbReference type="ARBA" id="ARBA00022741"/>
    </source>
</evidence>
<evidence type="ECO:0000256" key="8">
    <source>
        <dbReference type="ARBA" id="ARBA00022842"/>
    </source>
</evidence>
<dbReference type="Pfam" id="PF00689">
    <property type="entry name" value="Cation_ATPase_C"/>
    <property type="match status" value="1"/>
</dbReference>
<evidence type="ECO:0000256" key="6">
    <source>
        <dbReference type="ARBA" id="ARBA00022837"/>
    </source>
</evidence>
<keyword evidence="5" id="KW-0547">Nucleotide-binding</keyword>
<dbReference type="FunFam" id="3.40.50.1000:FF:000001">
    <property type="entry name" value="Phospholipid-transporting ATPase IC"/>
    <property type="match status" value="1"/>
</dbReference>
<dbReference type="Gene3D" id="3.40.50.1000">
    <property type="entry name" value="HAD superfamily/HAD-like"/>
    <property type="match status" value="1"/>
</dbReference>
<dbReference type="NCBIfam" id="TIGR01517">
    <property type="entry name" value="ATPase-IIB_Ca"/>
    <property type="match status" value="1"/>
</dbReference>
<keyword evidence="11 12" id="KW-0472">Membrane</keyword>
<dbReference type="AlphaFoldDB" id="A0A7C5Z848"/>
<evidence type="ECO:0000259" key="13">
    <source>
        <dbReference type="SMART" id="SM00831"/>
    </source>
</evidence>
<keyword evidence="6" id="KW-0106">Calcium</keyword>
<evidence type="ECO:0000256" key="9">
    <source>
        <dbReference type="ARBA" id="ARBA00022967"/>
    </source>
</evidence>
<dbReference type="Gene3D" id="3.40.1110.10">
    <property type="entry name" value="Calcium-transporting ATPase, cytoplasmic domain N"/>
    <property type="match status" value="1"/>
</dbReference>
<dbReference type="InterPro" id="IPR004014">
    <property type="entry name" value="ATPase_P-typ_cation-transptr_N"/>
</dbReference>
<dbReference type="GO" id="GO:0016887">
    <property type="term" value="F:ATP hydrolysis activity"/>
    <property type="evidence" value="ECO:0007669"/>
    <property type="project" value="InterPro"/>
</dbReference>
<proteinExistence type="predicted"/>
<comment type="caution">
    <text evidence="14">The sequence shown here is derived from an EMBL/GenBank/DDBJ whole genome shotgun (WGS) entry which is preliminary data.</text>
</comment>
<feature type="transmembrane region" description="Helical" evidence="12">
    <location>
        <begin position="792"/>
        <end position="816"/>
    </location>
</feature>
<dbReference type="EMBL" id="DRUZ01000098">
    <property type="protein sequence ID" value="HHS02501.1"/>
    <property type="molecule type" value="Genomic_DNA"/>
</dbReference>
<evidence type="ECO:0000256" key="11">
    <source>
        <dbReference type="ARBA" id="ARBA00023136"/>
    </source>
</evidence>
<keyword evidence="8" id="KW-0460">Magnesium</keyword>
<evidence type="ECO:0000256" key="12">
    <source>
        <dbReference type="SAM" id="Phobius"/>
    </source>
</evidence>
<dbReference type="InterPro" id="IPR006408">
    <property type="entry name" value="P-type_ATPase_IIB"/>
</dbReference>
<evidence type="ECO:0000256" key="1">
    <source>
        <dbReference type="ARBA" id="ARBA00004141"/>
    </source>
</evidence>
<comment type="subcellular location">
    <subcellularLocation>
        <location evidence="1">Membrane</location>
        <topology evidence="1">Multi-pass membrane protein</topology>
    </subcellularLocation>
</comment>
<dbReference type="Gene3D" id="1.20.1110.10">
    <property type="entry name" value="Calcium-transporting ATPase, transmembrane domain"/>
    <property type="match status" value="1"/>
</dbReference>
<evidence type="ECO:0000256" key="3">
    <source>
        <dbReference type="ARBA" id="ARBA00022568"/>
    </source>
</evidence>
<dbReference type="SMART" id="SM00831">
    <property type="entry name" value="Cation_ATPase_N"/>
    <property type="match status" value="1"/>
</dbReference>
<dbReference type="NCBIfam" id="TIGR01494">
    <property type="entry name" value="ATPase_P-type"/>
    <property type="match status" value="2"/>
</dbReference>
<dbReference type="InterPro" id="IPR023298">
    <property type="entry name" value="ATPase_P-typ_TM_dom_sf"/>
</dbReference>
<dbReference type="PROSITE" id="PS00154">
    <property type="entry name" value="ATPASE_E1_E2"/>
    <property type="match status" value="1"/>
</dbReference>
<feature type="transmembrane region" description="Helical" evidence="12">
    <location>
        <begin position="828"/>
        <end position="846"/>
    </location>
</feature>
<dbReference type="InterPro" id="IPR001757">
    <property type="entry name" value="P_typ_ATPase"/>
</dbReference>
<evidence type="ECO:0000256" key="2">
    <source>
        <dbReference type="ARBA" id="ARBA00012790"/>
    </source>
</evidence>
<dbReference type="InterPro" id="IPR059000">
    <property type="entry name" value="ATPase_P-type_domA"/>
</dbReference>
<dbReference type="SUPFAM" id="SSF81660">
    <property type="entry name" value="Metal cation-transporting ATPase, ATP-binding domain N"/>
    <property type="match status" value="1"/>
</dbReference>
<sequence>MVNNLKSFEKGLSFKEAKENLEKFGINEIEIEKRKKPLSIFLDQFKDILVLILAVSTALSFLLGEFLDAIVIFFLIILNGTLGFIQEYKAEKALESLKNYISYKAKVIRDGKLEVIEAKYVTVGDIVVVEEGDRIPADGILVEGYSLKVDESILTGESIAVDKDIHTENKLYMGTYVVKGKGLMRVTSIGLNTKMGQIAKVLGETHETKTPLQVRLNQLGKILAVICIAICSVIVILGIIRKQNIYDMFMIGISLAVAAIPEGLPAVVTITLAIGVQRMAKKNALVRKLSSVETLGCVNVICSDKTGTLTENKMTVKRIETVDMSIEVEGTGYDLKGRILLNGRIIKNQLLDYIMMCAVNCNNAELEKIRNDLKTSGDPTEIALLVLAKKYKEYTKREEKVAEIPFDSNKRYMGVTVRYGDSSILFVKGAYESLIGRCKFYMCQDGTIKELTSYEKRIIAKKNELMCSAALRVLLMCMKLNSQDVDNMIFLGLVGMIDPPKRGVKLAISKARKAGVKTVMITGDHKLTAFTIARELGITESFEEVVTGEELEKDEKFIEKNIDNISVFARVDPLCKLKIVRLLKRKGNIVAMTGDGVNDAPAVKEADIGIAMGISGSDVTKEAASMILLDDNYATIVHAIEEGRVIYDNIKKFVKYLLACNIGEVLIMLFTSILNLPIALLPMQILWVNLVTDGLPAAALSLSRGDENLMKRKPRPKKESLFAGRLMQEIIFRGISIGIFATLSFYLPFLKGYNLETARTVAFATLVISQLIFAFECSTNKRNILSMLFGNIYLLIAVISSFVLFLLVIYIPQLGIVFEVSSLKSLEWVIIIICSLFPSLLHNIFAKNI</sequence>
<dbReference type="SFLD" id="SFLDG00002">
    <property type="entry name" value="C1.7:_P-type_atpase_like"/>
    <property type="match status" value="1"/>
</dbReference>
<dbReference type="PRINTS" id="PR00121">
    <property type="entry name" value="NAKATPASE"/>
</dbReference>
<dbReference type="SUPFAM" id="SSF56784">
    <property type="entry name" value="HAD-like"/>
    <property type="match status" value="1"/>
</dbReference>
<dbReference type="GO" id="GO:0005388">
    <property type="term" value="F:P-type calcium transporter activity"/>
    <property type="evidence" value="ECO:0007669"/>
    <property type="project" value="UniProtKB-EC"/>
</dbReference>
<protein>
    <recommendedName>
        <fullName evidence="2">P-type Ca(2+) transporter</fullName>
        <ecNumber evidence="2">7.2.2.10</ecNumber>
    </recommendedName>
</protein>
<dbReference type="EC" id="7.2.2.10" evidence="2"/>
<dbReference type="Gene3D" id="2.70.150.10">
    <property type="entry name" value="Calcium-transporting ATPase, cytoplasmic transduction domain A"/>
    <property type="match status" value="1"/>
</dbReference>
<organism evidence="14">
    <name type="scientific">Caldicellulosiruptor owensensis</name>
    <dbReference type="NCBI Taxonomy" id="55205"/>
    <lineage>
        <taxon>Bacteria</taxon>
        <taxon>Bacillati</taxon>
        <taxon>Bacillota</taxon>
        <taxon>Bacillota incertae sedis</taxon>
        <taxon>Caldicellulosiruptorales</taxon>
        <taxon>Caldicellulosiruptoraceae</taxon>
        <taxon>Caldicellulosiruptor</taxon>
    </lineage>
</organism>
<dbReference type="InterPro" id="IPR008250">
    <property type="entry name" value="ATPase_P-typ_transduc_dom_A_sf"/>
</dbReference>
<keyword evidence="3" id="KW-0109">Calcium transport</keyword>
<evidence type="ECO:0000256" key="4">
    <source>
        <dbReference type="ARBA" id="ARBA00022692"/>
    </source>
</evidence>
<dbReference type="Pfam" id="PF00122">
    <property type="entry name" value="E1-E2_ATPase"/>
    <property type="match status" value="1"/>
</dbReference>
<evidence type="ECO:0000256" key="7">
    <source>
        <dbReference type="ARBA" id="ARBA00022840"/>
    </source>
</evidence>
<dbReference type="SFLD" id="SFLDF00027">
    <property type="entry name" value="p-type_atpase"/>
    <property type="match status" value="1"/>
</dbReference>
<dbReference type="GO" id="GO:0005524">
    <property type="term" value="F:ATP binding"/>
    <property type="evidence" value="ECO:0007669"/>
    <property type="project" value="UniProtKB-KW"/>
</dbReference>
<name>A0A7C5Z848_9FIRM</name>
<dbReference type="Pfam" id="PF00690">
    <property type="entry name" value="Cation_ATPase_N"/>
    <property type="match status" value="1"/>
</dbReference>
<feature type="transmembrane region" description="Helical" evidence="12">
    <location>
        <begin position="45"/>
        <end position="63"/>
    </location>
</feature>
<gene>
    <name evidence="14" type="ORF">ENL71_08470</name>
</gene>
<keyword evidence="7" id="KW-0067">ATP-binding</keyword>
<keyword evidence="3" id="KW-0406">Ion transport</keyword>
<keyword evidence="4 12" id="KW-0812">Transmembrane</keyword>
<dbReference type="SFLD" id="SFLDS00003">
    <property type="entry name" value="Haloacid_Dehalogenase"/>
    <property type="match status" value="1"/>
</dbReference>
<feature type="domain" description="Cation-transporting P-type ATPase N-terminal" evidence="13">
    <location>
        <begin position="1"/>
        <end position="65"/>
    </location>
</feature>
<dbReference type="InterPro" id="IPR023299">
    <property type="entry name" value="ATPase_P-typ_cyto_dom_N"/>
</dbReference>
<evidence type="ECO:0000313" key="14">
    <source>
        <dbReference type="EMBL" id="HHS02501.1"/>
    </source>
</evidence>
<feature type="transmembrane region" description="Helical" evidence="12">
    <location>
        <begin position="246"/>
        <end position="274"/>
    </location>
</feature>
<dbReference type="PRINTS" id="PR00119">
    <property type="entry name" value="CATATPASE"/>
</dbReference>
<dbReference type="SUPFAM" id="SSF81665">
    <property type="entry name" value="Calcium ATPase, transmembrane domain M"/>
    <property type="match status" value="1"/>
</dbReference>
<dbReference type="PANTHER" id="PTHR42861">
    <property type="entry name" value="CALCIUM-TRANSPORTING ATPASE"/>
    <property type="match status" value="1"/>
</dbReference>
<keyword evidence="10 12" id="KW-1133">Transmembrane helix</keyword>
<accession>A0A7C5Z848</accession>
<feature type="transmembrane region" description="Helical" evidence="12">
    <location>
        <begin position="684"/>
        <end position="703"/>
    </location>
</feature>
<dbReference type="InterPro" id="IPR023214">
    <property type="entry name" value="HAD_sf"/>
</dbReference>
<reference evidence="14" key="1">
    <citation type="journal article" date="2020" name="mSystems">
        <title>Genome- and Community-Level Interaction Insights into Carbon Utilization and Element Cycling Functions of Hydrothermarchaeota in Hydrothermal Sediment.</title>
        <authorList>
            <person name="Zhou Z."/>
            <person name="Liu Y."/>
            <person name="Xu W."/>
            <person name="Pan J."/>
            <person name="Luo Z.H."/>
            <person name="Li M."/>
        </authorList>
    </citation>
    <scope>NUCLEOTIDE SEQUENCE [LARGE SCALE GENOMIC DNA]</scope>
    <source>
        <strain evidence="14">SpSt-102</strain>
    </source>
</reference>
<dbReference type="SUPFAM" id="SSF81653">
    <property type="entry name" value="Calcium ATPase, transduction domain A"/>
    <property type="match status" value="1"/>
</dbReference>
<feature type="transmembrane region" description="Helical" evidence="12">
    <location>
        <begin position="222"/>
        <end position="240"/>
    </location>
</feature>
<feature type="transmembrane region" description="Helical" evidence="12">
    <location>
        <begin position="656"/>
        <end position="678"/>
    </location>
</feature>
<dbReference type="InterPro" id="IPR018303">
    <property type="entry name" value="ATPase_P-typ_P_site"/>
</dbReference>